<organism evidence="2 3">
    <name type="scientific">Streptomyces venezuelae</name>
    <dbReference type="NCBI Taxonomy" id="54571"/>
    <lineage>
        <taxon>Bacteria</taxon>
        <taxon>Bacillati</taxon>
        <taxon>Actinomycetota</taxon>
        <taxon>Actinomycetes</taxon>
        <taxon>Kitasatosporales</taxon>
        <taxon>Streptomycetaceae</taxon>
        <taxon>Streptomyces</taxon>
    </lineage>
</organism>
<dbReference type="Proteomes" id="UP000325211">
    <property type="component" value="Chromosome"/>
</dbReference>
<dbReference type="EMBL" id="CP029190">
    <property type="protein sequence ID" value="QES52747.1"/>
    <property type="molecule type" value="Genomic_DNA"/>
</dbReference>
<evidence type="ECO:0000313" key="3">
    <source>
        <dbReference type="Proteomes" id="UP000325211"/>
    </source>
</evidence>
<accession>A0A5P2DEW1</accession>
<evidence type="ECO:0000313" key="2">
    <source>
        <dbReference type="EMBL" id="QES52747.1"/>
    </source>
</evidence>
<protein>
    <submittedName>
        <fullName evidence="2">Small hydrophilic protein</fullName>
    </submittedName>
</protein>
<reference evidence="2 3" key="1">
    <citation type="submission" date="2018-05" db="EMBL/GenBank/DDBJ databases">
        <title>Streptomyces venezuelae.</title>
        <authorList>
            <person name="Kim W."/>
            <person name="Lee N."/>
            <person name="Cho B.-K."/>
        </authorList>
    </citation>
    <scope>NUCLEOTIDE SEQUENCE [LARGE SCALE GENOMIC DNA]</scope>
    <source>
        <strain evidence="2 3">ATCC 21782</strain>
    </source>
</reference>
<gene>
    <name evidence="2" type="ORF">DEJ50_29570</name>
</gene>
<proteinExistence type="predicted"/>
<dbReference type="Pfam" id="PF19908">
    <property type="entry name" value="DUF6381"/>
    <property type="match status" value="1"/>
</dbReference>
<sequence>MTMNRSEEREGAARNMRDKAQELEQEAVHTTDPAEHDRLMNKARRIREKSERVNGPGAGTMDPM</sequence>
<evidence type="ECO:0000256" key="1">
    <source>
        <dbReference type="SAM" id="MobiDB-lite"/>
    </source>
</evidence>
<name>A0A5P2DEW1_STRVZ</name>
<feature type="region of interest" description="Disordered" evidence="1">
    <location>
        <begin position="1"/>
        <end position="64"/>
    </location>
</feature>
<dbReference type="InterPro" id="IPR045961">
    <property type="entry name" value="DUF6381"/>
</dbReference>
<dbReference type="OrthoDB" id="4315724at2"/>
<feature type="compositionally biased region" description="Basic and acidic residues" evidence="1">
    <location>
        <begin position="1"/>
        <end position="40"/>
    </location>
</feature>
<dbReference type="AlphaFoldDB" id="A0A5P2DEW1"/>